<keyword evidence="2" id="KW-1185">Reference proteome</keyword>
<dbReference type="Proteomes" id="UP000836387">
    <property type="component" value="Unassembled WGS sequence"/>
</dbReference>
<sequence>MIRESEGLRKLDEELSARFCLDNIAAVSYALAICINSGAVVPHASPVPHEPALGSVCSVGQEDDGNNGEGGDFIPRCLLIDRNQIAQEEHEHTPRRGGVLSFGYFQGYSNIKRNVRHSPRDLLATKGTQQLR</sequence>
<accession>A0ACA9UUL6</accession>
<dbReference type="EMBL" id="CADEHS020000657">
    <property type="protein sequence ID" value="CAG9957191.1"/>
    <property type="molecule type" value="Genomic_DNA"/>
</dbReference>
<protein>
    <submittedName>
        <fullName evidence="1">Uncharacterized protein</fullName>
    </submittedName>
</protein>
<comment type="caution">
    <text evidence="1">The sequence shown here is derived from an EMBL/GenBank/DDBJ whole genome shotgun (WGS) entry which is preliminary data.</text>
</comment>
<name>A0ACA9UUL6_BIOOC</name>
<organism evidence="1 2">
    <name type="scientific">Clonostachys rosea f. rosea IK726</name>
    <dbReference type="NCBI Taxonomy" id="1349383"/>
    <lineage>
        <taxon>Eukaryota</taxon>
        <taxon>Fungi</taxon>
        <taxon>Dikarya</taxon>
        <taxon>Ascomycota</taxon>
        <taxon>Pezizomycotina</taxon>
        <taxon>Sordariomycetes</taxon>
        <taxon>Hypocreomycetidae</taxon>
        <taxon>Hypocreales</taxon>
        <taxon>Bionectriaceae</taxon>
        <taxon>Clonostachys</taxon>
    </lineage>
</organism>
<proteinExistence type="predicted"/>
<evidence type="ECO:0000313" key="1">
    <source>
        <dbReference type="EMBL" id="CAG9957191.1"/>
    </source>
</evidence>
<reference evidence="1" key="2">
    <citation type="submission" date="2021-10" db="EMBL/GenBank/DDBJ databases">
        <authorList>
            <person name="Piombo E."/>
        </authorList>
    </citation>
    <scope>NUCLEOTIDE SEQUENCE</scope>
</reference>
<evidence type="ECO:0000313" key="2">
    <source>
        <dbReference type="Proteomes" id="UP000836387"/>
    </source>
</evidence>
<reference evidence="1" key="1">
    <citation type="submission" date="2020-04" db="EMBL/GenBank/DDBJ databases">
        <authorList>
            <person name="Broberg M."/>
        </authorList>
    </citation>
    <scope>NUCLEOTIDE SEQUENCE</scope>
</reference>
<gene>
    <name evidence="1" type="ORF">CRV2_00020025</name>
</gene>